<name>A0A368HCI8_ANCCA</name>
<dbReference type="EMBL" id="JOJR01000003">
    <property type="protein sequence ID" value="RCN53027.1"/>
    <property type="molecule type" value="Genomic_DNA"/>
</dbReference>
<evidence type="ECO:0000313" key="2">
    <source>
        <dbReference type="Proteomes" id="UP000252519"/>
    </source>
</evidence>
<accession>A0A368HCI8</accession>
<comment type="caution">
    <text evidence="1">The sequence shown here is derived from an EMBL/GenBank/DDBJ whole genome shotgun (WGS) entry which is preliminary data.</text>
</comment>
<proteinExistence type="predicted"/>
<protein>
    <submittedName>
        <fullName evidence="1">Uncharacterized protein</fullName>
    </submittedName>
</protein>
<dbReference type="Proteomes" id="UP000252519">
    <property type="component" value="Unassembled WGS sequence"/>
</dbReference>
<organism evidence="1 2">
    <name type="scientific">Ancylostoma caninum</name>
    <name type="common">Dog hookworm</name>
    <dbReference type="NCBI Taxonomy" id="29170"/>
    <lineage>
        <taxon>Eukaryota</taxon>
        <taxon>Metazoa</taxon>
        <taxon>Ecdysozoa</taxon>
        <taxon>Nematoda</taxon>
        <taxon>Chromadorea</taxon>
        <taxon>Rhabditida</taxon>
        <taxon>Rhabditina</taxon>
        <taxon>Rhabditomorpha</taxon>
        <taxon>Strongyloidea</taxon>
        <taxon>Ancylostomatidae</taxon>
        <taxon>Ancylostomatinae</taxon>
        <taxon>Ancylostoma</taxon>
    </lineage>
</organism>
<gene>
    <name evidence="1" type="ORF">ANCCAN_00575</name>
</gene>
<sequence length="50" mass="5559">MRPNSSISGNRRAEWLSKRSRRIKTEPISTAESSLNRLITESCGTIPVAT</sequence>
<keyword evidence="2" id="KW-1185">Reference proteome</keyword>
<reference evidence="1 2" key="1">
    <citation type="submission" date="2014-10" db="EMBL/GenBank/DDBJ databases">
        <title>Draft genome of the hookworm Ancylostoma caninum.</title>
        <authorList>
            <person name="Mitreva M."/>
        </authorList>
    </citation>
    <scope>NUCLEOTIDE SEQUENCE [LARGE SCALE GENOMIC DNA]</scope>
    <source>
        <strain evidence="1 2">Baltimore</strain>
    </source>
</reference>
<dbReference type="AlphaFoldDB" id="A0A368HCI8"/>
<evidence type="ECO:0000313" key="1">
    <source>
        <dbReference type="EMBL" id="RCN53027.1"/>
    </source>
</evidence>